<evidence type="ECO:0000256" key="5">
    <source>
        <dbReference type="SAM" id="Phobius"/>
    </source>
</evidence>
<evidence type="ECO:0000256" key="3">
    <source>
        <dbReference type="ARBA" id="ARBA00022989"/>
    </source>
</evidence>
<dbReference type="STRING" id="68775.A0A5C3LFF8"/>
<keyword evidence="4 5" id="KW-0472">Membrane</keyword>
<evidence type="ECO:0000256" key="1">
    <source>
        <dbReference type="ARBA" id="ARBA00004370"/>
    </source>
</evidence>
<comment type="subcellular location">
    <subcellularLocation>
        <location evidence="1">Membrane</location>
    </subcellularLocation>
</comment>
<proteinExistence type="predicted"/>
<accession>A0A5C3LFF8</accession>
<dbReference type="Pfam" id="PF03669">
    <property type="entry name" value="ASTER"/>
    <property type="match status" value="1"/>
</dbReference>
<evidence type="ECO:0000256" key="2">
    <source>
        <dbReference type="ARBA" id="ARBA00022692"/>
    </source>
</evidence>
<dbReference type="Proteomes" id="UP000308652">
    <property type="component" value="Unassembled WGS sequence"/>
</dbReference>
<evidence type="ECO:0000256" key="4">
    <source>
        <dbReference type="ARBA" id="ARBA00023136"/>
    </source>
</evidence>
<sequence>MSGKVDDPRDASLEAPFTLPATWYQETSDGLNTSGMFLSGLIMVTRNRFLAWPAIIFSINSVVNQHPLRQKDGGGGWSNLMLCVSALFASYIPVFVITRS</sequence>
<dbReference type="GO" id="GO:0005789">
    <property type="term" value="C:endoplasmic reticulum membrane"/>
    <property type="evidence" value="ECO:0007669"/>
    <property type="project" value="InterPro"/>
</dbReference>
<name>A0A5C3LFF8_9AGAR</name>
<dbReference type="OrthoDB" id="284718at2759"/>
<reference evidence="6 7" key="1">
    <citation type="journal article" date="2019" name="Nat. Ecol. Evol.">
        <title>Megaphylogeny resolves global patterns of mushroom evolution.</title>
        <authorList>
            <person name="Varga T."/>
            <person name="Krizsan K."/>
            <person name="Foldi C."/>
            <person name="Dima B."/>
            <person name="Sanchez-Garcia M."/>
            <person name="Sanchez-Ramirez S."/>
            <person name="Szollosi G.J."/>
            <person name="Szarkandi J.G."/>
            <person name="Papp V."/>
            <person name="Albert L."/>
            <person name="Andreopoulos W."/>
            <person name="Angelini C."/>
            <person name="Antonin V."/>
            <person name="Barry K.W."/>
            <person name="Bougher N.L."/>
            <person name="Buchanan P."/>
            <person name="Buyck B."/>
            <person name="Bense V."/>
            <person name="Catcheside P."/>
            <person name="Chovatia M."/>
            <person name="Cooper J."/>
            <person name="Damon W."/>
            <person name="Desjardin D."/>
            <person name="Finy P."/>
            <person name="Geml J."/>
            <person name="Haridas S."/>
            <person name="Hughes K."/>
            <person name="Justo A."/>
            <person name="Karasinski D."/>
            <person name="Kautmanova I."/>
            <person name="Kiss B."/>
            <person name="Kocsube S."/>
            <person name="Kotiranta H."/>
            <person name="LaButti K.M."/>
            <person name="Lechner B.E."/>
            <person name="Liimatainen K."/>
            <person name="Lipzen A."/>
            <person name="Lukacs Z."/>
            <person name="Mihaltcheva S."/>
            <person name="Morgado L.N."/>
            <person name="Niskanen T."/>
            <person name="Noordeloos M.E."/>
            <person name="Ohm R.A."/>
            <person name="Ortiz-Santana B."/>
            <person name="Ovrebo C."/>
            <person name="Racz N."/>
            <person name="Riley R."/>
            <person name="Savchenko A."/>
            <person name="Shiryaev A."/>
            <person name="Soop K."/>
            <person name="Spirin V."/>
            <person name="Szebenyi C."/>
            <person name="Tomsovsky M."/>
            <person name="Tulloss R.E."/>
            <person name="Uehling J."/>
            <person name="Grigoriev I.V."/>
            <person name="Vagvolgyi C."/>
            <person name="Papp T."/>
            <person name="Martin F.M."/>
            <person name="Miettinen O."/>
            <person name="Hibbett D.S."/>
            <person name="Nagy L.G."/>
        </authorList>
    </citation>
    <scope>NUCLEOTIDE SEQUENCE [LARGE SCALE GENOMIC DNA]</scope>
    <source>
        <strain evidence="6 7">CBS 166.37</strain>
    </source>
</reference>
<dbReference type="GO" id="GO:0045048">
    <property type="term" value="P:protein insertion into ER membrane"/>
    <property type="evidence" value="ECO:0007669"/>
    <property type="project" value="InterPro"/>
</dbReference>
<dbReference type="EMBL" id="ML213750">
    <property type="protein sequence ID" value="TFK31452.1"/>
    <property type="molecule type" value="Genomic_DNA"/>
</dbReference>
<keyword evidence="3 5" id="KW-1133">Transmembrane helix</keyword>
<protein>
    <submittedName>
        <fullName evidence="6">Uncharacterized protein</fullName>
    </submittedName>
</protein>
<evidence type="ECO:0000313" key="6">
    <source>
        <dbReference type="EMBL" id="TFK31452.1"/>
    </source>
</evidence>
<dbReference type="InterPro" id="IPR005351">
    <property type="entry name" value="ASTER"/>
</dbReference>
<dbReference type="GO" id="GO:0044183">
    <property type="term" value="F:protein folding chaperone"/>
    <property type="evidence" value="ECO:0007669"/>
    <property type="project" value="InterPro"/>
</dbReference>
<keyword evidence="7" id="KW-1185">Reference proteome</keyword>
<gene>
    <name evidence="6" type="ORF">BDQ12DRAFT_640064</name>
</gene>
<evidence type="ECO:0000313" key="7">
    <source>
        <dbReference type="Proteomes" id="UP000308652"/>
    </source>
</evidence>
<keyword evidence="2 5" id="KW-0812">Transmembrane</keyword>
<feature type="transmembrane region" description="Helical" evidence="5">
    <location>
        <begin position="77"/>
        <end position="97"/>
    </location>
</feature>
<dbReference type="AlphaFoldDB" id="A0A5C3LFF8"/>
<organism evidence="6 7">
    <name type="scientific">Crucibulum laeve</name>
    <dbReference type="NCBI Taxonomy" id="68775"/>
    <lineage>
        <taxon>Eukaryota</taxon>
        <taxon>Fungi</taxon>
        <taxon>Dikarya</taxon>
        <taxon>Basidiomycota</taxon>
        <taxon>Agaricomycotina</taxon>
        <taxon>Agaricomycetes</taxon>
        <taxon>Agaricomycetidae</taxon>
        <taxon>Agaricales</taxon>
        <taxon>Agaricineae</taxon>
        <taxon>Nidulariaceae</taxon>
        <taxon>Crucibulum</taxon>
    </lineage>
</organism>